<gene>
    <name evidence="1" type="ORF">HMPREF0645_0202</name>
</gene>
<sequence length="89" mass="10279">MQKYFDKKNNAENLPLPLYLLLRTSPLLTPSDSLQHQKKLHFCFEGLNNGMQDKKSLVKIVAENANSHPPEYDRKKLNRCGMGRNQLIP</sequence>
<proteinExistence type="predicted"/>
<organism evidence="1 2">
    <name type="scientific">Hallella bergensis DSM 17361</name>
    <dbReference type="NCBI Taxonomy" id="585502"/>
    <lineage>
        <taxon>Bacteria</taxon>
        <taxon>Pseudomonadati</taxon>
        <taxon>Bacteroidota</taxon>
        <taxon>Bacteroidia</taxon>
        <taxon>Bacteroidales</taxon>
        <taxon>Prevotellaceae</taxon>
        <taxon>Hallella</taxon>
    </lineage>
</organism>
<dbReference type="RefSeq" id="WP_007174551.1">
    <property type="nucleotide sequence ID" value="NZ_GG704782.1"/>
</dbReference>
<dbReference type="EMBL" id="ACKS01000014">
    <property type="protein sequence ID" value="EFA45341.1"/>
    <property type="molecule type" value="Genomic_DNA"/>
</dbReference>
<reference evidence="1 2" key="1">
    <citation type="submission" date="2009-10" db="EMBL/GenBank/DDBJ databases">
        <authorList>
            <person name="Qin X."/>
            <person name="Bachman B."/>
            <person name="Battles P."/>
            <person name="Bell A."/>
            <person name="Bess C."/>
            <person name="Bickham C."/>
            <person name="Chaboub L."/>
            <person name="Chen D."/>
            <person name="Coyle M."/>
            <person name="Deiros D.R."/>
            <person name="Dinh H."/>
            <person name="Forbes L."/>
            <person name="Fowler G."/>
            <person name="Francisco L."/>
            <person name="Fu Q."/>
            <person name="Gubbala S."/>
            <person name="Hale W."/>
            <person name="Han Y."/>
            <person name="Hemphill L."/>
            <person name="Highlander S.K."/>
            <person name="Hirani K."/>
            <person name="Hogues M."/>
            <person name="Jackson L."/>
            <person name="Jakkamsetti A."/>
            <person name="Javaid M."/>
            <person name="Jiang H."/>
            <person name="Korchina V."/>
            <person name="Kovar C."/>
            <person name="Lara F."/>
            <person name="Lee S."/>
            <person name="Mata R."/>
            <person name="Mathew T."/>
            <person name="Moen C."/>
            <person name="Morales K."/>
            <person name="Munidasa M."/>
            <person name="Nazareth L."/>
            <person name="Ngo R."/>
            <person name="Nguyen L."/>
            <person name="Okwuonu G."/>
            <person name="Ongeri F."/>
            <person name="Patil S."/>
            <person name="Petrosino J."/>
            <person name="Pham C."/>
            <person name="Pham P."/>
            <person name="Pu L.-L."/>
            <person name="Puazo M."/>
            <person name="Raj R."/>
            <person name="Reid J."/>
            <person name="Rouhana J."/>
            <person name="Saada N."/>
            <person name="Shang Y."/>
            <person name="Simmons D."/>
            <person name="Thornton R."/>
            <person name="Warren J."/>
            <person name="Weissenberger G."/>
            <person name="Zhang J."/>
            <person name="Zhang L."/>
            <person name="Zhou C."/>
            <person name="Zhu D."/>
            <person name="Muzny D."/>
            <person name="Worley K."/>
            <person name="Gibbs R."/>
        </authorList>
    </citation>
    <scope>NUCLEOTIDE SEQUENCE [LARGE SCALE GENOMIC DNA]</scope>
    <source>
        <strain evidence="1 2">DSM 17361</strain>
    </source>
</reference>
<dbReference type="Proteomes" id="UP000003160">
    <property type="component" value="Unassembled WGS sequence"/>
</dbReference>
<accession>D1PTB7</accession>
<evidence type="ECO:0000313" key="2">
    <source>
        <dbReference type="Proteomes" id="UP000003160"/>
    </source>
</evidence>
<dbReference type="AlphaFoldDB" id="D1PTB7"/>
<name>D1PTB7_9BACT</name>
<evidence type="ECO:0000313" key="1">
    <source>
        <dbReference type="EMBL" id="EFA45341.1"/>
    </source>
</evidence>
<comment type="caution">
    <text evidence="1">The sequence shown here is derived from an EMBL/GenBank/DDBJ whole genome shotgun (WGS) entry which is preliminary data.</text>
</comment>
<protein>
    <submittedName>
        <fullName evidence="1">Uncharacterized protein</fullName>
    </submittedName>
</protein>
<dbReference type="HOGENOM" id="CLU_2452114_0_0_10"/>
<keyword evidence="2" id="KW-1185">Reference proteome</keyword>